<evidence type="ECO:0000313" key="2">
    <source>
        <dbReference type="EMBL" id="RXW12036.1"/>
    </source>
</evidence>
<dbReference type="Gene3D" id="1.10.443.10">
    <property type="entry name" value="Intergrase catalytic core"/>
    <property type="match status" value="1"/>
</dbReference>
<proteinExistence type="predicted"/>
<gene>
    <name evidence="2" type="ORF">EST38_g13818</name>
</gene>
<evidence type="ECO:0000313" key="3">
    <source>
        <dbReference type="Proteomes" id="UP000290288"/>
    </source>
</evidence>
<evidence type="ECO:0000256" key="1">
    <source>
        <dbReference type="SAM" id="MobiDB-lite"/>
    </source>
</evidence>
<dbReference type="OrthoDB" id="164951at2759"/>
<dbReference type="GO" id="GO:0003677">
    <property type="term" value="F:DNA binding"/>
    <property type="evidence" value="ECO:0007669"/>
    <property type="project" value="InterPro"/>
</dbReference>
<name>A0A4Q2D0U4_9AGAR</name>
<protein>
    <submittedName>
        <fullName evidence="2">Uncharacterized protein</fullName>
    </submittedName>
</protein>
<dbReference type="EMBL" id="SDEE01001452">
    <property type="protein sequence ID" value="RXW12036.1"/>
    <property type="molecule type" value="Genomic_DNA"/>
</dbReference>
<dbReference type="AlphaFoldDB" id="A0A4Q2D0U4"/>
<reference evidence="2 3" key="1">
    <citation type="submission" date="2019-01" db="EMBL/GenBank/DDBJ databases">
        <title>Draft genome sequence of Psathyrella aberdarensis IHI B618.</title>
        <authorList>
            <person name="Buettner E."/>
            <person name="Kellner H."/>
        </authorList>
    </citation>
    <scope>NUCLEOTIDE SEQUENCE [LARGE SCALE GENOMIC DNA]</scope>
    <source>
        <strain evidence="2 3">IHI B618</strain>
    </source>
</reference>
<accession>A0A4Q2D0U4</accession>
<feature type="region of interest" description="Disordered" evidence="1">
    <location>
        <begin position="1"/>
        <end position="41"/>
    </location>
</feature>
<organism evidence="2 3">
    <name type="scientific">Candolleomyces aberdarensis</name>
    <dbReference type="NCBI Taxonomy" id="2316362"/>
    <lineage>
        <taxon>Eukaryota</taxon>
        <taxon>Fungi</taxon>
        <taxon>Dikarya</taxon>
        <taxon>Basidiomycota</taxon>
        <taxon>Agaricomycotina</taxon>
        <taxon>Agaricomycetes</taxon>
        <taxon>Agaricomycetidae</taxon>
        <taxon>Agaricales</taxon>
        <taxon>Agaricineae</taxon>
        <taxon>Psathyrellaceae</taxon>
        <taxon>Candolleomyces</taxon>
    </lineage>
</organism>
<dbReference type="GO" id="GO:0006310">
    <property type="term" value="P:DNA recombination"/>
    <property type="evidence" value="ECO:0007669"/>
    <property type="project" value="InterPro"/>
</dbReference>
<sequence>MPSSSPSKTKKTQASHATKHKASSPAPALDYDQARQAAENAARHFIKAKKTNEKYSNYVKAGSAFVKSLSDDDALKAKIWSQHSKTAQSQAPEHEIDDGELKEDELDPGEDVHSPDPQMDRVMDPEFGEAFDGPPKPCTPEAIAIFLWYKCFHEGRKVSTANLIYSAFVNHYKMLDGDKFRGPWQDDGISTPRGNPAHAARVQDMLKAIKKKDGEPERKHSRAMSYDDMRQVYEYISKECPAQEEVPSHDQQSKAKRGRLLYYLAVSSFAWTVWTRNCETRLLQFKHFDFNPAAKICSDGKQHSYWVVNLRNRKNWQAHLEKGEHQLYGHVYNIYSKPEDPAIDVYQHVLRWKDFLEDHILGRPMEDNDYMFPGLGANLTINPGEPSTYAFNRDLIKEVATAAGLHKANKYMTHCFRRGGAQYRFMFASIGRRWTMARIRWWGGWATGERGDTLIRYLLDELQTYEEDHRDALCPSDETANRSHMGEDRALRPLTTSDGQEFFNNCKTELNECLKAQIEGLSQHVSWLTNSCFTAMQVVRHQQAPPLQPQHSASTYQALLPSNSSLQPFTSHIGVYQQPNNAPFQLSTGRASHPIKLCISHHQAYHIKLCISHYPSRPSAIAFLKRSQLRLPSSSTHQRQVLPSPFNLVAWSIPQSSSAVPHLIHAIWFPTSNDPKKRGSRSCKIGQLLSQADARFLFGIGIRRGGRKPTKGCCITSERSLRRNF</sequence>
<dbReference type="Proteomes" id="UP000290288">
    <property type="component" value="Unassembled WGS sequence"/>
</dbReference>
<feature type="compositionally biased region" description="Basic residues" evidence="1">
    <location>
        <begin position="8"/>
        <end position="22"/>
    </location>
</feature>
<dbReference type="STRING" id="2316362.A0A4Q2D0U4"/>
<comment type="caution">
    <text evidence="2">The sequence shown here is derived from an EMBL/GenBank/DDBJ whole genome shotgun (WGS) entry which is preliminary data.</text>
</comment>
<feature type="compositionally biased region" description="Acidic residues" evidence="1">
    <location>
        <begin position="95"/>
        <end position="109"/>
    </location>
</feature>
<dbReference type="GO" id="GO:0015074">
    <property type="term" value="P:DNA integration"/>
    <property type="evidence" value="ECO:0007669"/>
    <property type="project" value="InterPro"/>
</dbReference>
<dbReference type="InterPro" id="IPR013762">
    <property type="entry name" value="Integrase-like_cat_sf"/>
</dbReference>
<feature type="region of interest" description="Disordered" evidence="1">
    <location>
        <begin position="83"/>
        <end position="117"/>
    </location>
</feature>
<keyword evidence="3" id="KW-1185">Reference proteome</keyword>